<dbReference type="GeneID" id="81477758"/>
<keyword evidence="1" id="KW-0812">Transmembrane</keyword>
<name>A0A173DXX9_9CHLA</name>
<dbReference type="AlphaFoldDB" id="A0A173DXX9"/>
<dbReference type="OrthoDB" id="17977at2"/>
<keyword evidence="1" id="KW-1133">Transmembrane helix</keyword>
<feature type="transmembrane region" description="Helical" evidence="1">
    <location>
        <begin position="106"/>
        <end position="126"/>
    </location>
</feature>
<reference evidence="2 3" key="1">
    <citation type="journal article" date="2014" name="Syst. Appl. Microbiol.">
        <title>Evidence for the existence of two new members of the family Chlamydiaceae and proposal of Chlamydia avium sp. nov. and Chlamydia gallinacea sp. nov.</title>
        <authorList>
            <person name="Sachse K."/>
            <person name="Laroucau K."/>
            <person name="Riege K."/>
            <person name="Wehner S."/>
            <person name="Dilcher M."/>
            <person name="Creasy H.H."/>
            <person name="Weidmann M."/>
            <person name="Myers G."/>
            <person name="Vorimore F."/>
            <person name="Vicari N."/>
            <person name="Magnino S."/>
            <person name="Liebler-Tenorio E."/>
            <person name="Ruettger A."/>
            <person name="Bavoil P.M."/>
            <person name="Hufert F.T."/>
            <person name="Rossello-Mora R."/>
            <person name="Marz M."/>
        </authorList>
    </citation>
    <scope>NUCLEOTIDE SEQUENCE [LARGE SCALE GENOMIC DNA]</scope>
    <source>
        <strain evidence="2 3">08-1274/3</strain>
    </source>
</reference>
<feature type="transmembrane region" description="Helical" evidence="1">
    <location>
        <begin position="157"/>
        <end position="173"/>
    </location>
</feature>
<dbReference type="RefSeq" id="WP_021828489.1">
    <property type="nucleotide sequence ID" value="NZ_CP015840.1"/>
</dbReference>
<evidence type="ECO:0000313" key="2">
    <source>
        <dbReference type="EMBL" id="ANG65785.1"/>
    </source>
</evidence>
<accession>A0A173DXX9</accession>
<dbReference type="EMBL" id="CP015840">
    <property type="protein sequence ID" value="ANG65785.1"/>
    <property type="molecule type" value="Genomic_DNA"/>
</dbReference>
<evidence type="ECO:0000256" key="1">
    <source>
        <dbReference type="SAM" id="Phobius"/>
    </source>
</evidence>
<evidence type="ECO:0000313" key="3">
    <source>
        <dbReference type="Proteomes" id="UP000019147"/>
    </source>
</evidence>
<proteinExistence type="predicted"/>
<dbReference type="Proteomes" id="UP000019147">
    <property type="component" value="Chromosome"/>
</dbReference>
<gene>
    <name evidence="2" type="ORF">M787_000375</name>
</gene>
<feature type="transmembrane region" description="Helical" evidence="1">
    <location>
        <begin position="82"/>
        <end position="100"/>
    </location>
</feature>
<organism evidence="2 3">
    <name type="scientific">Chlamydia gallinacea 08-1274/3</name>
    <dbReference type="NCBI Taxonomy" id="1143323"/>
    <lineage>
        <taxon>Bacteria</taxon>
        <taxon>Pseudomonadati</taxon>
        <taxon>Chlamydiota</taxon>
        <taxon>Chlamydiia</taxon>
        <taxon>Chlamydiales</taxon>
        <taxon>Chlamydiaceae</taxon>
        <taxon>Chlamydia/Chlamydophila group</taxon>
        <taxon>Chlamydia</taxon>
    </lineage>
</organism>
<dbReference type="KEGG" id="cgz:M787_000375"/>
<sequence length="316" mass="35232">MTSPLSSGLISSNSGSAYLQHPLYTQHVEHSFLERHGLTLSSQKPLSSLKILPYQTSPKTCRDHVRSIGEKISLFLRDNWKYILLNILAWAIILACHHTVAATLTIWLGIGLGAGVIFGIFTSTALDRQNAYKNINSIWNLMNYGLQQLDPNGTRQILLATIVASISSLIYAIPQAVGFAFGATIGNQISILTIYGLRLGKGSSGEKQEAFKKNIVNIQNVVNYYQLIKNQMIMQKQIAEIAKHQNNEALINALHTLQLQMNSPLPYVFDIFYRGYEDQLHFSNPDLVIATANQRILTLSQVLSNLRQEPNLIIEG</sequence>
<keyword evidence="1" id="KW-0472">Membrane</keyword>
<evidence type="ECO:0008006" key="4">
    <source>
        <dbReference type="Google" id="ProtNLM"/>
    </source>
</evidence>
<protein>
    <recommendedName>
        <fullName evidence="4">Transmembrane protein</fullName>
    </recommendedName>
</protein>
<dbReference type="STRING" id="1143323.M787_000375"/>